<evidence type="ECO:0000259" key="12">
    <source>
        <dbReference type="Pfam" id="PF02767"/>
    </source>
</evidence>
<evidence type="ECO:0000256" key="1">
    <source>
        <dbReference type="ARBA" id="ARBA00004496"/>
    </source>
</evidence>
<dbReference type="GO" id="GO:0006271">
    <property type="term" value="P:DNA strand elongation involved in DNA replication"/>
    <property type="evidence" value="ECO:0007669"/>
    <property type="project" value="TreeGrafter"/>
</dbReference>
<evidence type="ECO:0000256" key="5">
    <source>
        <dbReference type="ARBA" id="ARBA00022679"/>
    </source>
</evidence>
<keyword evidence="6 10" id="KW-0548">Nucleotidyltransferase</keyword>
<evidence type="ECO:0000256" key="2">
    <source>
        <dbReference type="ARBA" id="ARBA00010752"/>
    </source>
</evidence>
<dbReference type="InterPro" id="IPR022637">
    <property type="entry name" value="DNA_polIII_beta_cen"/>
</dbReference>
<keyword evidence="9" id="KW-0238">DNA-binding</keyword>
<name>E0E1L9_9FIRM</name>
<comment type="function">
    <text evidence="10">Confers DNA tethering and processivity to DNA polymerases and other proteins. Acts as a clamp, forming a ring around DNA (a reaction catalyzed by the clamp-loading complex) which diffuses in an ATP-independent manner freely and bidirectionally along dsDNA. Initially characterized for its ability to contact the catalytic subunit of DNA polymerase III (Pol III), a complex, multichain enzyme responsible for most of the replicative synthesis in bacteria; Pol III exhibits 3'-5' exonuclease proofreading activity. The beta chain is required for initiation of replication as well as for processivity of DNA replication.</text>
</comment>
<evidence type="ECO:0000313" key="14">
    <source>
        <dbReference type="EMBL" id="EFM65231.1"/>
    </source>
</evidence>
<dbReference type="SUPFAM" id="SSF55979">
    <property type="entry name" value="DNA clamp"/>
    <property type="match status" value="3"/>
</dbReference>
<dbReference type="InterPro" id="IPR046938">
    <property type="entry name" value="DNA_clamp_sf"/>
</dbReference>
<dbReference type="NCBIfam" id="TIGR00663">
    <property type="entry name" value="dnan"/>
    <property type="match status" value="1"/>
</dbReference>
<keyword evidence="5 10" id="KW-0808">Transferase</keyword>
<dbReference type="Pfam" id="PF02768">
    <property type="entry name" value="DNA_pol3_beta_3"/>
    <property type="match status" value="1"/>
</dbReference>
<feature type="domain" description="DNA polymerase III beta sliding clamp N-terminal" evidence="11">
    <location>
        <begin position="1"/>
        <end position="119"/>
    </location>
</feature>
<dbReference type="PIRSF" id="PIRSF000804">
    <property type="entry name" value="DNA_pol_III_b"/>
    <property type="match status" value="1"/>
</dbReference>
<dbReference type="PANTHER" id="PTHR30478">
    <property type="entry name" value="DNA POLYMERASE III SUBUNIT BETA"/>
    <property type="match status" value="1"/>
</dbReference>
<proteinExistence type="inferred from homology"/>
<accession>E0E1L9</accession>
<sequence length="367" mass="41091">MKILCNQKKLAHAITNAQRAINTKTTVEILRGILISAEDNKLKVRGYDNEISIETEIEAQVELAGSIVINSKLIGEIVRKLPDSYISIETDDNFNVFISCMSSRFKIKGISAEDFPNIDSIEVGDMLKISQADMKNMIRNTVFAAATDNSNQTFNGELIEIDSEKINMAALDGYRLATMTNPFKSGVDKNLSAIVPRNTLNHLNSLLSDDGDLYIAISPRDVVFKFDNTRLVGRLIDGEYADYKSLLPKEYVTKISVETKKLQEAVERASLLFTSDKNNTIKMTVTDKLLVITSNNENGNAYEEIGVEFEGDMLDIAFNSRYFLDGIKYLNSEYVSIEFLGAINPCVIKPLDDIEYTYLILPVRISN</sequence>
<dbReference type="eggNOG" id="COG0592">
    <property type="taxonomic scope" value="Bacteria"/>
</dbReference>
<dbReference type="Gene3D" id="3.10.150.10">
    <property type="entry name" value="DNA Polymerase III, subunit A, domain 2"/>
    <property type="match status" value="1"/>
</dbReference>
<feature type="domain" description="DNA polymerase III beta sliding clamp central" evidence="12">
    <location>
        <begin position="129"/>
        <end position="242"/>
    </location>
</feature>
<dbReference type="Pfam" id="PF02767">
    <property type="entry name" value="DNA_pol3_beta_2"/>
    <property type="match status" value="1"/>
</dbReference>
<comment type="subunit">
    <text evidence="10">Forms a ring-shaped head-to-tail homodimer around DNA.</text>
</comment>
<dbReference type="CDD" id="cd00140">
    <property type="entry name" value="beta_clamp"/>
    <property type="match status" value="1"/>
</dbReference>
<keyword evidence="8 10" id="KW-0239">DNA-directed DNA polymerase</keyword>
<keyword evidence="15" id="KW-1185">Reference proteome</keyword>
<keyword evidence="7 10" id="KW-0235">DNA replication</keyword>
<dbReference type="PANTHER" id="PTHR30478:SF0">
    <property type="entry name" value="BETA SLIDING CLAMP"/>
    <property type="match status" value="1"/>
</dbReference>
<feature type="domain" description="DNA polymerase III beta sliding clamp C-terminal" evidence="13">
    <location>
        <begin position="244"/>
        <end position="364"/>
    </location>
</feature>
<keyword evidence="4 10" id="KW-0963">Cytoplasm</keyword>
<gene>
    <name evidence="14" type="primary">dnaN</name>
    <name evidence="14" type="ORF">HMPREF0634_0944</name>
</gene>
<dbReference type="InterPro" id="IPR022634">
    <property type="entry name" value="DNA_polIII_beta_N"/>
</dbReference>
<dbReference type="GO" id="GO:0003887">
    <property type="term" value="F:DNA-directed DNA polymerase activity"/>
    <property type="evidence" value="ECO:0007669"/>
    <property type="project" value="UniProtKB-UniRule"/>
</dbReference>
<evidence type="ECO:0000256" key="6">
    <source>
        <dbReference type="ARBA" id="ARBA00022695"/>
    </source>
</evidence>
<dbReference type="InterPro" id="IPR001001">
    <property type="entry name" value="DNA_polIII_beta"/>
</dbReference>
<dbReference type="SMART" id="SM00480">
    <property type="entry name" value="POL3Bc"/>
    <property type="match status" value="1"/>
</dbReference>
<comment type="similarity">
    <text evidence="2 10">Belongs to the beta sliding clamp family.</text>
</comment>
<dbReference type="GO" id="GO:0005737">
    <property type="term" value="C:cytoplasm"/>
    <property type="evidence" value="ECO:0007669"/>
    <property type="project" value="UniProtKB-SubCell"/>
</dbReference>
<comment type="subcellular location">
    <subcellularLocation>
        <location evidence="1 10">Cytoplasm</location>
    </subcellularLocation>
</comment>
<dbReference type="STRING" id="596315.HMPREF0634_0944"/>
<dbReference type="InterPro" id="IPR022635">
    <property type="entry name" value="DNA_polIII_beta_C"/>
</dbReference>
<comment type="caution">
    <text evidence="14">The sequence shown here is derived from an EMBL/GenBank/DDBJ whole genome shotgun (WGS) entry which is preliminary data.</text>
</comment>
<reference evidence="14 15" key="1">
    <citation type="submission" date="2010-08" db="EMBL/GenBank/DDBJ databases">
        <authorList>
            <person name="Harkins D.M."/>
            <person name="Madupu R."/>
            <person name="Durkin A.S."/>
            <person name="Torralba M."/>
            <person name="Methe B."/>
            <person name="Sutton G.G."/>
            <person name="Nelson K.E."/>
        </authorList>
    </citation>
    <scope>NUCLEOTIDE SEQUENCE [LARGE SCALE GENOMIC DNA]</scope>
    <source>
        <strain evidence="14 15">DSM 17678</strain>
    </source>
</reference>
<dbReference type="AlphaFoldDB" id="E0E1L9"/>
<dbReference type="GO" id="GO:0003677">
    <property type="term" value="F:DNA binding"/>
    <property type="evidence" value="ECO:0007669"/>
    <property type="project" value="UniProtKB-UniRule"/>
</dbReference>
<evidence type="ECO:0000256" key="9">
    <source>
        <dbReference type="ARBA" id="ARBA00023125"/>
    </source>
</evidence>
<dbReference type="GeneID" id="84800090"/>
<dbReference type="Proteomes" id="UP000003244">
    <property type="component" value="Unassembled WGS sequence"/>
</dbReference>
<protein>
    <recommendedName>
        <fullName evidence="3 10">Beta sliding clamp</fullName>
    </recommendedName>
</protein>
<evidence type="ECO:0000256" key="3">
    <source>
        <dbReference type="ARBA" id="ARBA00021035"/>
    </source>
</evidence>
<evidence type="ECO:0000256" key="4">
    <source>
        <dbReference type="ARBA" id="ARBA00022490"/>
    </source>
</evidence>
<dbReference type="EMBL" id="ADGQ01000018">
    <property type="protein sequence ID" value="EFM65231.1"/>
    <property type="molecule type" value="Genomic_DNA"/>
</dbReference>
<dbReference type="OrthoDB" id="8421503at2"/>
<dbReference type="GO" id="GO:0009360">
    <property type="term" value="C:DNA polymerase III complex"/>
    <property type="evidence" value="ECO:0007669"/>
    <property type="project" value="InterPro"/>
</dbReference>
<evidence type="ECO:0000259" key="11">
    <source>
        <dbReference type="Pfam" id="PF00712"/>
    </source>
</evidence>
<dbReference type="Pfam" id="PF00712">
    <property type="entry name" value="DNA_pol3_beta"/>
    <property type="match status" value="1"/>
</dbReference>
<dbReference type="GO" id="GO:0008408">
    <property type="term" value="F:3'-5' exonuclease activity"/>
    <property type="evidence" value="ECO:0007669"/>
    <property type="project" value="InterPro"/>
</dbReference>
<dbReference type="Gene3D" id="3.70.10.10">
    <property type="match status" value="1"/>
</dbReference>
<evidence type="ECO:0000256" key="10">
    <source>
        <dbReference type="PIRNR" id="PIRNR000804"/>
    </source>
</evidence>
<evidence type="ECO:0000259" key="13">
    <source>
        <dbReference type="Pfam" id="PF02768"/>
    </source>
</evidence>
<dbReference type="RefSeq" id="WP_007788467.1">
    <property type="nucleotide sequence ID" value="NZ_ADGQ01000018.1"/>
</dbReference>
<organism evidence="14 15">
    <name type="scientific">Peptostreptococcus stomatis DSM 17678</name>
    <dbReference type="NCBI Taxonomy" id="596315"/>
    <lineage>
        <taxon>Bacteria</taxon>
        <taxon>Bacillati</taxon>
        <taxon>Bacillota</taxon>
        <taxon>Clostridia</taxon>
        <taxon>Peptostreptococcales</taxon>
        <taxon>Peptostreptococcaceae</taxon>
        <taxon>Peptostreptococcus</taxon>
    </lineage>
</organism>
<evidence type="ECO:0000256" key="7">
    <source>
        <dbReference type="ARBA" id="ARBA00022705"/>
    </source>
</evidence>
<evidence type="ECO:0000256" key="8">
    <source>
        <dbReference type="ARBA" id="ARBA00022932"/>
    </source>
</evidence>
<evidence type="ECO:0000313" key="15">
    <source>
        <dbReference type="Proteomes" id="UP000003244"/>
    </source>
</evidence>